<dbReference type="InterPro" id="IPR011051">
    <property type="entry name" value="RmlC_Cupin_sf"/>
</dbReference>
<dbReference type="Pfam" id="PF12973">
    <property type="entry name" value="Cupin_7"/>
    <property type="match status" value="1"/>
</dbReference>
<name>A0A3G9G0H4_9CAUL</name>
<dbReference type="SUPFAM" id="SSF51182">
    <property type="entry name" value="RmlC-like cupins"/>
    <property type="match status" value="1"/>
</dbReference>
<dbReference type="InterPro" id="IPR025979">
    <property type="entry name" value="ChrR-like_cupin_dom"/>
</dbReference>
<accession>A0A3G9G0H4</accession>
<dbReference type="NCBIfam" id="TIGR02451">
    <property type="entry name" value="anti_sig_ChrR"/>
    <property type="match status" value="1"/>
</dbReference>
<dbReference type="CDD" id="cd20301">
    <property type="entry name" value="cupin_ChrR"/>
    <property type="match status" value="1"/>
</dbReference>
<evidence type="ECO:0000313" key="4">
    <source>
        <dbReference type="Proteomes" id="UP000278756"/>
    </source>
</evidence>
<evidence type="ECO:0000259" key="1">
    <source>
        <dbReference type="Pfam" id="PF12973"/>
    </source>
</evidence>
<feature type="domain" description="ChrR-like cupin" evidence="1">
    <location>
        <begin position="114"/>
        <end position="197"/>
    </location>
</feature>
<gene>
    <name evidence="3" type="ORF">EM6_0755</name>
</gene>
<dbReference type="InterPro" id="IPR041916">
    <property type="entry name" value="Anti_sigma_zinc_sf"/>
</dbReference>
<protein>
    <submittedName>
        <fullName evidence="3">Uncharacterized protein</fullName>
    </submittedName>
</protein>
<dbReference type="OrthoDB" id="2988517at2"/>
<reference evidence="4" key="1">
    <citation type="journal article" date="2017" name="Biotechnol. Biofuels">
        <title>Evaluation of environmental bacterial communities as a factor affecting the growth of duckweed Lemna minor.</title>
        <authorList>
            <person name="Ishizawa H."/>
            <person name="Kuroda M."/>
            <person name="Morikawa M."/>
            <person name="Ike M."/>
        </authorList>
    </citation>
    <scope>NUCLEOTIDE SEQUENCE [LARGE SCALE GENOMIC DNA]</scope>
    <source>
        <strain evidence="4">M6</strain>
    </source>
</reference>
<dbReference type="InterPro" id="IPR012807">
    <property type="entry name" value="Anti-sigma_ChrR"/>
</dbReference>
<dbReference type="EMBL" id="AP018827">
    <property type="protein sequence ID" value="BBF80177.1"/>
    <property type="molecule type" value="Genomic_DNA"/>
</dbReference>
<dbReference type="RefSeq" id="WP_126420407.1">
    <property type="nucleotide sequence ID" value="NZ_AP018827.1"/>
</dbReference>
<dbReference type="AlphaFoldDB" id="A0A3G9G0H4"/>
<feature type="domain" description="Putative zinc-finger" evidence="2">
    <location>
        <begin position="15"/>
        <end position="40"/>
    </location>
</feature>
<reference evidence="4" key="2">
    <citation type="journal article" date="2017" name="Plant Physiol. Biochem.">
        <title>Differential oxidative and antioxidative response of duckweed Lemna minor toward plant growth promoting/inhibiting bacteria.</title>
        <authorList>
            <person name="Ishizawa H."/>
            <person name="Kuroda M."/>
            <person name="Morikawa M."/>
            <person name="Ike M."/>
        </authorList>
    </citation>
    <scope>NUCLEOTIDE SEQUENCE [LARGE SCALE GENOMIC DNA]</scope>
    <source>
        <strain evidence="4">M6</strain>
    </source>
</reference>
<dbReference type="Gene3D" id="1.10.10.1320">
    <property type="entry name" value="Anti-sigma factor, zinc-finger domain"/>
    <property type="match status" value="1"/>
</dbReference>
<dbReference type="InterPro" id="IPR014710">
    <property type="entry name" value="RmlC-like_jellyroll"/>
</dbReference>
<dbReference type="Pfam" id="PF13490">
    <property type="entry name" value="zf-HC2"/>
    <property type="match status" value="1"/>
</dbReference>
<dbReference type="InterPro" id="IPR027383">
    <property type="entry name" value="Znf_put"/>
</dbReference>
<proteinExistence type="predicted"/>
<dbReference type="Gene3D" id="2.60.120.10">
    <property type="entry name" value="Jelly Rolls"/>
    <property type="match status" value="1"/>
</dbReference>
<dbReference type="Proteomes" id="UP000278756">
    <property type="component" value="Chromosome 1"/>
</dbReference>
<evidence type="ECO:0000259" key="2">
    <source>
        <dbReference type="Pfam" id="PF13490"/>
    </source>
</evidence>
<organism evidence="3 4">
    <name type="scientific">Asticcacaulis excentricus</name>
    <dbReference type="NCBI Taxonomy" id="78587"/>
    <lineage>
        <taxon>Bacteria</taxon>
        <taxon>Pseudomonadati</taxon>
        <taxon>Pseudomonadota</taxon>
        <taxon>Alphaproteobacteria</taxon>
        <taxon>Caulobacterales</taxon>
        <taxon>Caulobacteraceae</taxon>
        <taxon>Asticcacaulis</taxon>
    </lineage>
</organism>
<sequence length="217" mass="23753">MTAINHHLDEVILLDYHRGRLNAGQSLLVETHLEMCPHCRTSLRLFDAIGASMLEDIVPVDMADDALELALARIERPEEAPEPRVAPELPAYLKGIDLPESVRAAAFKPRYWGAPGVWMAHLDAPKDGRGLTYLMHVKGGMQMPVHDHQGLEMTLVLTGCFSDDRGAYHPGDCVSCDEGDHHSPLIAADDCLCLIAANAPIAPKTLLGKLLQPFARI</sequence>
<evidence type="ECO:0000313" key="3">
    <source>
        <dbReference type="EMBL" id="BBF80177.1"/>
    </source>
</evidence>